<reference evidence="2 3" key="1">
    <citation type="journal article" date="2022" name="bioRxiv">
        <title>Genomics of Preaxostyla Flagellates Illuminates Evolutionary Transitions and the Path Towards Mitochondrial Loss.</title>
        <authorList>
            <person name="Novak L.V.F."/>
            <person name="Treitli S.C."/>
            <person name="Pyrih J."/>
            <person name="Halakuc P."/>
            <person name="Pipaliya S.V."/>
            <person name="Vacek V."/>
            <person name="Brzon O."/>
            <person name="Soukal P."/>
            <person name="Eme L."/>
            <person name="Dacks J.B."/>
            <person name="Karnkowska A."/>
            <person name="Elias M."/>
            <person name="Hampl V."/>
        </authorList>
    </citation>
    <scope>NUCLEOTIDE SEQUENCE [LARGE SCALE GENOMIC DNA]</scope>
    <source>
        <strain evidence="2">NAU3</strain>
        <tissue evidence="2">Gut</tissue>
    </source>
</reference>
<dbReference type="EMBL" id="JARBJD010000034">
    <property type="protein sequence ID" value="KAK2958869.1"/>
    <property type="molecule type" value="Genomic_DNA"/>
</dbReference>
<protein>
    <submittedName>
        <fullName evidence="2">Uncharacterized protein</fullName>
    </submittedName>
</protein>
<accession>A0ABQ9Y5B6</accession>
<feature type="region of interest" description="Disordered" evidence="1">
    <location>
        <begin position="55"/>
        <end position="186"/>
    </location>
</feature>
<comment type="caution">
    <text evidence="2">The sequence shown here is derived from an EMBL/GenBank/DDBJ whole genome shotgun (WGS) entry which is preliminary data.</text>
</comment>
<feature type="compositionally biased region" description="Basic residues" evidence="1">
    <location>
        <begin position="68"/>
        <end position="87"/>
    </location>
</feature>
<proteinExistence type="predicted"/>
<name>A0ABQ9Y5B6_9EUKA</name>
<feature type="compositionally biased region" description="Basic and acidic residues" evidence="1">
    <location>
        <begin position="163"/>
        <end position="186"/>
    </location>
</feature>
<dbReference type="SUPFAM" id="SSF51126">
    <property type="entry name" value="Pectin lyase-like"/>
    <property type="match status" value="2"/>
</dbReference>
<feature type="compositionally biased region" description="Basic and acidic residues" evidence="1">
    <location>
        <begin position="23"/>
        <end position="37"/>
    </location>
</feature>
<keyword evidence="3" id="KW-1185">Reference proteome</keyword>
<evidence type="ECO:0000313" key="2">
    <source>
        <dbReference type="EMBL" id="KAK2958869.1"/>
    </source>
</evidence>
<organism evidence="2 3">
    <name type="scientific">Blattamonas nauphoetae</name>
    <dbReference type="NCBI Taxonomy" id="2049346"/>
    <lineage>
        <taxon>Eukaryota</taxon>
        <taxon>Metamonada</taxon>
        <taxon>Preaxostyla</taxon>
        <taxon>Oxymonadida</taxon>
        <taxon>Blattamonas</taxon>
    </lineage>
</organism>
<sequence length="2906" mass="318179">MGRRGFQPQGSINPMMFRQPKPPPERTIKDYLSRDRPEILDVQKILDARRKSSIEYFEEQGGDEERKKMSKLRKEKLKSHAKRKHEKQRKEEEDSSSEFPTPPPKQVHRTGHMTNLDRDTDTEENRQVSQNPIPIEEKGGNDDVMTNTEKEEGETEVQAKAGVQKEKEEIPNGKEGHPKDIGRKDTVNEEKNMSQSFILKAQKAGKLKICEETQDSLIKPFLYNFMLLFLLFCNYLHSYRVPNEQQINRLVSKSGDDSKCIEDPTVHCKTISGALQDNPMDIFLEIEPNQTIEEPRVIVFDYRTKFNHTAVNVTLVLDETEKSDSPFFTFKNMTSLSLRHFTVTNLAQTFLDIDGVNRTELSELTISSKDSEDLEMFSLIKIKNSHRVSIVESSIKFTSKIPQQHTSSILNEQLGYGGCLNATALTSLLISSCTFSGTSDSESTIDNPACITLIFANAITNVTINALEESSSNIKQSSIKNHISSSPGAGIMLVSCTFIFISNASFSDLRSTLSGGALSFVLDKTTLELNDTTFLRCRAGANGGCVATLDSQFQSASSAKFNKCTFTDSQSKDPGSALYLMGSVQLTNCNFTQTSLPSTDINSILVSVSGKSLPGTEAFFNNVLLLSHISDYHIHTCGTDTVSLSTDALKDGTFPVSSQYSFNAMTDLTINAMLFKDLSIPSSAVNIESVGKAAVNNTVFQDITTDSLNGGGMTILHSTAIINNSVFLFCSSSSMGGACQIINSSATFLKCQFRQNTAPQGSALYALGSRSKSQRNDHGSLSLVGCVFVGFDPDLSKPVSTVVHVSSLALFSVVQQESEPSPTTFVNISASTDGACFYVANITKTEISSVTFENVSNSRQSIIFLDNKCPNITLSSLSFTGCYSDQEGTILYLQAPDPDTGSIFTNNGITFTDILVRQCQSKLTTLLLIEKSCTINNLTVQKCAAFDPPTSSLSDVTPLKISQTAIPPALLAFRATGYNRGRHIVQFDISTFEGTNTPQPFVFVTAVGLMNLTMEQDQNTRYCFHNHISTCPTGCGLFISDINSTSIHGASFHALSGKTGSAIYVEESCSSVYLTRSEFSDCHAEEDGGAIFVERTPKSEKNGGRWTKDGWDERDFDAKLGLETVRVENTTAGRRGGFIACFSSFKIAHGSIESPHAPIGSFLFLSGDSPDSEPILFLWNQTRVHDVTTKEGVATGSVIHLEEIEQGWIIGPNLTTGTCMFQNIRTTTPGSALFTRSVDELDVVYMKAENCTSEEDGGLIFLSGRTDRFFLGSSIVEHCESKKNGGVLAMDSSLMNVDTDLSFDDVFFFNCSAKGKGGVIETQVRTWFTLCSFIDCISPSGLVLSGNFSKAPINTLSDSLKIYCCHVSLPSKMLAVGTKVFMFEMDTLYRLTVKHSNISVTLPSHSIHIGFCRAHIAAIVEVNGLNVTNMTADYGTVFRVDETKTFTLENSTFTSIWADEAGAVVYLTQPDTGEVDRKLVVLKSQFDSCRNGVIVAHISTNVTLSSFTNCTSTNFGAAISISGNQSITDVNVTGCSFKAKAGPNSVASQVVLSDIDQASIDGFKNNPDGSVTFNNFSGINTNSNGSAIQMSRVNEARIVRINFDEISSSEWGGSVHIDQSVTTVILRLVNFTSSVSSKGGGAVVVDTDESTAEPASDLVVVNARFQKCLTNGTGGCIFSKRKTRIESSQFLNCRSAEGGMGVWIGVVSGSIQLVSLYHCEFTAKELSTSTSLSSLAHLQNIQTLHVLPIHESKEIVHPSSFMSYKPTLLTATVNARALTLDMKNITQLVINRTVFTDLQGVDKTNILVIDSSITHAELNNLTFTSCHSDADGGAVLVHQTDSSMPSSVVTFTNCEFSQCVSGNMGGAVWTNRKVKLVRCSFDMCRSENGSCVYAQSNPDTHEKQTLTIEITQCSFYGSKNNTALNPQKASLVTLHNISTTNLTSCIFENFNSSGDGGAVTLRDVEKLTFYQINFTRLEAVNGAGVSHLLPSTSHGEEQHTLTFNLCRFMLCTSKSAGGSLFIQLRSLTFRCSILNCVFEQSVSLSGGAVAFMVVDNANTTNCNITVRECSFTQNSARKGGALFAQTGSYGHTYLFLLNNCYFTGNHAWEQGGSLFIHTKDVQTAVGDIIDPTRMSLVGEIMNQATESPVQIHSNSFKNDSCMMTQGTDTDDWKVKPCGAAIVVMGNRSATNTNLDINRCFVSVEHCKFEESKNGTLLVDEGGSLYVSNSDFVQSTTTFQSITHTLQGSCQNSHLLLADNNLIDGKSYLHPSLLCDSSCRDNSERNGTFKCSLQETAELTFDLKELNATDWPILPAITMKGEGVGLYKPIMLVDSPLSVDRSPLTLEHSFQQTDLSITVDSQTIIFRSPPLNLSGLSPTSIPKSINISVSTDGGVTFLPNSPHTLLIVENSRKSYTTLIVTLASVLSFEDKSTIYYSLVTLVKAEYPFSNALQDRAVRFLKSLEPHIGDRELAANLVTDLVLSSAGPSSGFIASIVTLLSSPHSTVVAAALSFLSETRKWLPTGLKCRLVESDLIANVLAVIQPHTLPISGNEEIFVTLIWDITQCLFLTYQHYLKQLGINTAIEKYNHREMIFQKVVIPSSQFMMILISNRHILDGKLFDTFISLLAIFIQICPYHRPTLEFVLTSPIVMALSSCLSFVENDERLWLTLRNIINLPSEWQAQRNEVRQSGKRMMQALISEGFENSLEQMRTHEKSGEDGNYTADESHRFMRLLGRMRISGDHRSPDNPPKSKIPALLSSVLVHMGLTLHAASSGMEQLVAQQVPAIRERLLFSKRKGGSTTLENTDLMTTGKEGRKRPTRRCSIDTFGRLNVRSISRPLDCACVESLFRRFTTPSRQHSSKRALFSTLSSLSSDRRPFHSKRWNGLRNSAGTIGTGMASHLAPLLD</sequence>
<gene>
    <name evidence="2" type="ORF">BLNAU_6118</name>
</gene>
<feature type="region of interest" description="Disordered" evidence="1">
    <location>
        <begin position="1"/>
        <end position="37"/>
    </location>
</feature>
<dbReference type="PANTHER" id="PTHR11319">
    <property type="entry name" value="G PROTEIN-COUPLED RECEPTOR-RELATED"/>
    <property type="match status" value="1"/>
</dbReference>
<evidence type="ECO:0000256" key="1">
    <source>
        <dbReference type="SAM" id="MobiDB-lite"/>
    </source>
</evidence>
<dbReference type="PANTHER" id="PTHR11319:SF35">
    <property type="entry name" value="OUTER MEMBRANE PROTEIN PMPC-RELATED"/>
    <property type="match status" value="1"/>
</dbReference>
<dbReference type="InterPro" id="IPR011050">
    <property type="entry name" value="Pectin_lyase_fold/virulence"/>
</dbReference>
<dbReference type="Proteomes" id="UP001281761">
    <property type="component" value="Unassembled WGS sequence"/>
</dbReference>
<feature type="compositionally biased region" description="Basic and acidic residues" evidence="1">
    <location>
        <begin position="115"/>
        <end position="126"/>
    </location>
</feature>
<evidence type="ECO:0000313" key="3">
    <source>
        <dbReference type="Proteomes" id="UP001281761"/>
    </source>
</evidence>